<dbReference type="InterPro" id="IPR054344">
    <property type="entry name" value="TY-Chap_N"/>
</dbReference>
<name>A0ABW3G872_9NOCA</name>
<reference evidence="6" key="1">
    <citation type="journal article" date="2019" name="Int. J. Syst. Evol. Microbiol.">
        <title>The Global Catalogue of Microorganisms (GCM) 10K type strain sequencing project: providing services to taxonomists for standard genome sequencing and annotation.</title>
        <authorList>
            <consortium name="The Broad Institute Genomics Platform"/>
            <consortium name="The Broad Institute Genome Sequencing Center for Infectious Disease"/>
            <person name="Wu L."/>
            <person name="Ma J."/>
        </authorList>
    </citation>
    <scope>NUCLEOTIDE SEQUENCE [LARGE SCALE GENOMIC DNA]</scope>
    <source>
        <strain evidence="6">CCUG 50873</strain>
    </source>
</reference>
<dbReference type="InterPro" id="IPR054343">
    <property type="entry name" value="TY-Chap_M"/>
</dbReference>
<feature type="compositionally biased region" description="Basic and acidic residues" evidence="1">
    <location>
        <begin position="272"/>
        <end position="282"/>
    </location>
</feature>
<organism evidence="5 6">
    <name type="scientific">Williamsia deligens</name>
    <dbReference type="NCBI Taxonomy" id="321325"/>
    <lineage>
        <taxon>Bacteria</taxon>
        <taxon>Bacillati</taxon>
        <taxon>Actinomycetota</taxon>
        <taxon>Actinomycetes</taxon>
        <taxon>Mycobacteriales</taxon>
        <taxon>Nocardiaceae</taxon>
        <taxon>Williamsia</taxon>
    </lineage>
</organism>
<feature type="region of interest" description="Disordered" evidence="1">
    <location>
        <begin position="271"/>
        <end position="293"/>
    </location>
</feature>
<dbReference type="RefSeq" id="WP_253645663.1">
    <property type="nucleotide sequence ID" value="NZ_BAAAMO010000002.1"/>
</dbReference>
<feature type="domain" description="TY-Chap N-terminal" evidence="3">
    <location>
        <begin position="11"/>
        <end position="121"/>
    </location>
</feature>
<evidence type="ECO:0000259" key="2">
    <source>
        <dbReference type="Pfam" id="PF22551"/>
    </source>
</evidence>
<feature type="domain" description="TY-Chap C-terminal" evidence="4">
    <location>
        <begin position="310"/>
        <end position="398"/>
    </location>
</feature>
<proteinExistence type="predicted"/>
<evidence type="ECO:0000259" key="3">
    <source>
        <dbReference type="Pfam" id="PF22552"/>
    </source>
</evidence>
<sequence>MEDFDASVDAGWQRMAAALGDRLATMEPGDSHAIDLGFLCEDGMARENLPIIVFTTHGTTRVRCTVGNATPTEDTLLAEAGWRERGTHPRTMETGRRRADHLARCAVAVLRDVFDVPDASFVDGTTAARVEPEVSLAGVPSDPDELQAMVDAAIVEISGRPVEHDEDGDIPLPTAVPSWLRVSTEEAAIELFSTRIDDSRGVTPEMLYAAVDGWPGVAVTVRSGVLVSRMRIEATVFVRENLRAELKRWFAFLDHGVDELRAAIACRSHSHAGSDECDRTEELPPTDGMGRGGIIRTTDVTTTAGRVVSLPAALETLLLVATTQSGDLRPDDVAAIMERDRDVTLRCHRVCISQRDDWETEADAAADRDDVEEAHACLVESWRWAEVAQSLRSALRLIVLERPRPQARSTERRTRDHRPPRLSDPGDRR</sequence>
<feature type="domain" description="TY-Chap central" evidence="2">
    <location>
        <begin position="144"/>
        <end position="263"/>
    </location>
</feature>
<feature type="region of interest" description="Disordered" evidence="1">
    <location>
        <begin position="405"/>
        <end position="429"/>
    </location>
</feature>
<evidence type="ECO:0000259" key="4">
    <source>
        <dbReference type="Pfam" id="PF22554"/>
    </source>
</evidence>
<dbReference type="Pfam" id="PF22551">
    <property type="entry name" value="TY-Chap1"/>
    <property type="match status" value="1"/>
</dbReference>
<protein>
    <submittedName>
        <fullName evidence="5">Uncharacterized protein</fullName>
    </submittedName>
</protein>
<keyword evidence="6" id="KW-1185">Reference proteome</keyword>
<gene>
    <name evidence="5" type="ORF">ACFQ04_12040</name>
</gene>
<evidence type="ECO:0000313" key="6">
    <source>
        <dbReference type="Proteomes" id="UP001597068"/>
    </source>
</evidence>
<evidence type="ECO:0000313" key="5">
    <source>
        <dbReference type="EMBL" id="MFD0926464.1"/>
    </source>
</evidence>
<comment type="caution">
    <text evidence="5">The sequence shown here is derived from an EMBL/GenBank/DDBJ whole genome shotgun (WGS) entry which is preliminary data.</text>
</comment>
<dbReference type="Pfam" id="PF22554">
    <property type="entry name" value="Chap-C"/>
    <property type="match status" value="1"/>
</dbReference>
<dbReference type="Proteomes" id="UP001597068">
    <property type="component" value="Unassembled WGS sequence"/>
</dbReference>
<dbReference type="EMBL" id="JBHTIL010000001">
    <property type="protein sequence ID" value="MFD0926464.1"/>
    <property type="molecule type" value="Genomic_DNA"/>
</dbReference>
<accession>A0ABW3G872</accession>
<dbReference type="InterPro" id="IPR054342">
    <property type="entry name" value="TY-Chap_C"/>
</dbReference>
<dbReference type="Pfam" id="PF22552">
    <property type="entry name" value="TY-Chap3"/>
    <property type="match status" value="1"/>
</dbReference>
<evidence type="ECO:0000256" key="1">
    <source>
        <dbReference type="SAM" id="MobiDB-lite"/>
    </source>
</evidence>